<evidence type="ECO:0000256" key="7">
    <source>
        <dbReference type="ARBA" id="ARBA00023170"/>
    </source>
</evidence>
<feature type="chain" id="PRO_5043686541" evidence="10">
    <location>
        <begin position="22"/>
        <end position="793"/>
    </location>
</feature>
<accession>A0AAV6SAN5</accession>
<reference evidence="12 13" key="1">
    <citation type="journal article" date="2021" name="Sci. Rep.">
        <title>Chromosome anchoring in Senegalese sole (Solea senegalensis) reveals sex-associated markers and genome rearrangements in flatfish.</title>
        <authorList>
            <person name="Guerrero-Cozar I."/>
            <person name="Gomez-Garrido J."/>
            <person name="Berbel C."/>
            <person name="Martinez-Blanch J.F."/>
            <person name="Alioto T."/>
            <person name="Claros M.G."/>
            <person name="Gagnaire P.A."/>
            <person name="Manchado M."/>
        </authorList>
    </citation>
    <scope>NUCLEOTIDE SEQUENCE [LARGE SCALE GENOMIC DNA]</scope>
    <source>
        <strain evidence="12">Sse05_10M</strain>
    </source>
</reference>
<evidence type="ECO:0000256" key="1">
    <source>
        <dbReference type="ARBA" id="ARBA00004479"/>
    </source>
</evidence>
<keyword evidence="8" id="KW-0325">Glycoprotein</keyword>
<evidence type="ECO:0000256" key="3">
    <source>
        <dbReference type="ARBA" id="ARBA00022729"/>
    </source>
</evidence>
<dbReference type="AlphaFoldDB" id="A0AAV6SAN5"/>
<dbReference type="GO" id="GO:0016020">
    <property type="term" value="C:membrane"/>
    <property type="evidence" value="ECO:0007669"/>
    <property type="project" value="UniProtKB-SubCell"/>
</dbReference>
<evidence type="ECO:0000313" key="13">
    <source>
        <dbReference type="Proteomes" id="UP000693946"/>
    </source>
</evidence>
<organism evidence="12 13">
    <name type="scientific">Solea senegalensis</name>
    <name type="common">Senegalese sole</name>
    <dbReference type="NCBI Taxonomy" id="28829"/>
    <lineage>
        <taxon>Eukaryota</taxon>
        <taxon>Metazoa</taxon>
        <taxon>Chordata</taxon>
        <taxon>Craniata</taxon>
        <taxon>Vertebrata</taxon>
        <taxon>Euteleostomi</taxon>
        <taxon>Actinopterygii</taxon>
        <taxon>Neopterygii</taxon>
        <taxon>Teleostei</taxon>
        <taxon>Neoteleostei</taxon>
        <taxon>Acanthomorphata</taxon>
        <taxon>Carangaria</taxon>
        <taxon>Pleuronectiformes</taxon>
        <taxon>Pleuronectoidei</taxon>
        <taxon>Soleidae</taxon>
        <taxon>Solea</taxon>
    </lineage>
</organism>
<keyword evidence="3 10" id="KW-0732">Signal</keyword>
<dbReference type="PANTHER" id="PTHR48423:SF2">
    <property type="entry name" value="INTERLEUKIN-12 RECEPTOR SUBUNIT BETA-2"/>
    <property type="match status" value="1"/>
</dbReference>
<dbReference type="PROSITE" id="PS50853">
    <property type="entry name" value="FN3"/>
    <property type="match status" value="3"/>
</dbReference>
<proteinExistence type="predicted"/>
<evidence type="ECO:0000256" key="2">
    <source>
        <dbReference type="ARBA" id="ARBA00022692"/>
    </source>
</evidence>
<comment type="caution">
    <text evidence="12">The sequence shown here is derived from an EMBL/GenBank/DDBJ whole genome shotgun (WGS) entry which is preliminary data.</text>
</comment>
<comment type="subcellular location">
    <subcellularLocation>
        <location evidence="1">Membrane</location>
        <topology evidence="1">Single-pass type I membrane protein</topology>
    </subcellularLocation>
</comment>
<evidence type="ECO:0000256" key="4">
    <source>
        <dbReference type="ARBA" id="ARBA00022737"/>
    </source>
</evidence>
<keyword evidence="5 9" id="KW-1133">Transmembrane helix</keyword>
<evidence type="ECO:0000259" key="11">
    <source>
        <dbReference type="PROSITE" id="PS50853"/>
    </source>
</evidence>
<feature type="domain" description="Fibronectin type-III" evidence="11">
    <location>
        <begin position="210"/>
        <end position="304"/>
    </location>
</feature>
<keyword evidence="2 9" id="KW-0812">Transmembrane</keyword>
<evidence type="ECO:0000256" key="6">
    <source>
        <dbReference type="ARBA" id="ARBA00023136"/>
    </source>
</evidence>
<feature type="domain" description="Fibronectin type-III" evidence="11">
    <location>
        <begin position="390"/>
        <end position="496"/>
    </location>
</feature>
<evidence type="ECO:0000256" key="10">
    <source>
        <dbReference type="SAM" id="SignalP"/>
    </source>
</evidence>
<keyword evidence="4" id="KW-0677">Repeat</keyword>
<keyword evidence="7 12" id="KW-0675">Receptor</keyword>
<dbReference type="EMBL" id="JAGKHQ010000006">
    <property type="protein sequence ID" value="KAG7513647.1"/>
    <property type="molecule type" value="Genomic_DNA"/>
</dbReference>
<keyword evidence="6 9" id="KW-0472">Membrane</keyword>
<keyword evidence="13" id="KW-1185">Reference proteome</keyword>
<evidence type="ECO:0000256" key="9">
    <source>
        <dbReference type="SAM" id="Phobius"/>
    </source>
</evidence>
<protein>
    <submittedName>
        <fullName evidence="12">Interleukin-12 receptor subunit beta-2-like</fullName>
    </submittedName>
</protein>
<feature type="transmembrane region" description="Helical" evidence="9">
    <location>
        <begin position="593"/>
        <end position="615"/>
    </location>
</feature>
<feature type="signal peptide" evidence="10">
    <location>
        <begin position="1"/>
        <end position="21"/>
    </location>
</feature>
<dbReference type="InterPro" id="IPR003961">
    <property type="entry name" value="FN3_dom"/>
</dbReference>
<gene>
    <name evidence="12" type="ORF">JOB18_013177</name>
</gene>
<evidence type="ECO:0000256" key="8">
    <source>
        <dbReference type="ARBA" id="ARBA00023180"/>
    </source>
</evidence>
<dbReference type="SMART" id="SM00060">
    <property type="entry name" value="FN3"/>
    <property type="match status" value="4"/>
</dbReference>
<dbReference type="CDD" id="cd00063">
    <property type="entry name" value="FN3"/>
    <property type="match status" value="1"/>
</dbReference>
<evidence type="ECO:0000313" key="12">
    <source>
        <dbReference type="EMBL" id="KAG7513647.1"/>
    </source>
</evidence>
<evidence type="ECO:0000256" key="5">
    <source>
        <dbReference type="ARBA" id="ARBA00022989"/>
    </source>
</evidence>
<sequence length="793" mass="89568">MFQTWSIFTAVFLLMMQLCTGEKSCVIWSSAGHVVQRNSTFNIYCSFNCKCKRSMYSGQPPTLQRHTQLNLTTIYLTVVNITKRNTFSCQCNCPALDPCGLDISAGYPPDHPKNISCIYKIQNNETGDVLCTWKRGWDTYLTDSTVLWVRTESGNHTSDRESHNKGSDSHSVSLTVPRSVQIIYVWVQVQNPLGSSVSSPIIYSLSDIAMPLTPVLGRVACSSRECIIQVEQRVVTQHLEIQYKAAGETWTSYFYQIVQTSAVQDRSIPSLEPYRLYHFRARSKLSTGQWSQWSTQISTWTQEEAPAEPLDVWYAEPASDLKTPTVYWKEADISIARGRIIDYRVRVYNPDSGSEQVTNVSADARNCSVPLCTDKCDVTVWARNSKGLSPPARVTARHVKARSSHDVKVKVDNSNVTISWRKGESAAPPVSFYVVEWYPEGQRLEELRWMRLDSDSMHAVITGIKPFVCYKGALYVFYNESSVTRTLFGGVATVESAPVSGPLVQETEVEGHTVRVSWMELRRSEQRGCVTKYTIYLKSRGGEQKHYSILAPDRTYKTKDLPPADYSLWMTAWTAEGEGPAGHRLKFHIQQEIPLSLLLVCIFISAILVLLVCLCQIPSVKQKFWVFFQCFMLDVVPDPANSKWAKECTQEKGKIKLQMQLSNSSVSQGEEDPVLVDVEELPKQNSNISTSTKASSQQRPGTLLYPLTTYIKSFSHDSDSSDHTHTSLDTNTTIDYISTHANMEEEEEEEEEEDGTLDFFPSHNIFMEPFSIGGNLTLDTVKVHFCSDLFRNS</sequence>
<feature type="domain" description="Fibronectin type-III" evidence="11">
    <location>
        <begin position="498"/>
        <end position="592"/>
    </location>
</feature>
<dbReference type="InterPro" id="IPR052672">
    <property type="entry name" value="Type1_Cytokine_Rcpt_Type2"/>
</dbReference>
<dbReference type="PANTHER" id="PTHR48423">
    <property type="entry name" value="INTERLEUKIN-27 RECEPTOR SUBUNIT ALPHA"/>
    <property type="match status" value="1"/>
</dbReference>
<name>A0AAV6SAN5_SOLSE</name>
<dbReference type="Proteomes" id="UP000693946">
    <property type="component" value="Linkage Group LG14"/>
</dbReference>